<reference evidence="2 3" key="1">
    <citation type="journal article" date="2017" name="G3 (Bethesda)">
        <title>The Physical Genome Mapping of Anopheles albimanus Corrected Scaffold Misassemblies and Identified Interarm Rearrangements in Genus Anopheles.</title>
        <authorList>
            <person name="Artemov G.N."/>
            <person name="Peery A.N."/>
            <person name="Jiang X."/>
            <person name="Tu Z."/>
            <person name="Stegniy V.N."/>
            <person name="Sharakhova M.V."/>
            <person name="Sharakhov I.V."/>
        </authorList>
    </citation>
    <scope>NUCLEOTIDE SEQUENCE [LARGE SCALE GENOMIC DNA]</scope>
    <source>
        <strain evidence="2 3">ALBI9_A</strain>
    </source>
</reference>
<dbReference type="InterPro" id="IPR024130">
    <property type="entry name" value="DAP1/DAPL1"/>
</dbReference>
<feature type="region of interest" description="Disordered" evidence="1">
    <location>
        <begin position="70"/>
        <end position="120"/>
    </location>
</feature>
<dbReference type="GO" id="GO:0010507">
    <property type="term" value="P:negative regulation of autophagy"/>
    <property type="evidence" value="ECO:0007669"/>
    <property type="project" value="TreeGrafter"/>
</dbReference>
<dbReference type="Pfam" id="PF15228">
    <property type="entry name" value="DAP"/>
    <property type="match status" value="1"/>
</dbReference>
<evidence type="ECO:0000313" key="3">
    <source>
        <dbReference type="Proteomes" id="UP000069272"/>
    </source>
</evidence>
<proteinExistence type="predicted"/>
<dbReference type="STRING" id="7167.A0A182FUZ7"/>
<feature type="compositionally biased region" description="Polar residues" evidence="1">
    <location>
        <begin position="70"/>
        <end position="86"/>
    </location>
</feature>
<dbReference type="GO" id="GO:0034198">
    <property type="term" value="P:cellular response to amino acid starvation"/>
    <property type="evidence" value="ECO:0007669"/>
    <property type="project" value="TreeGrafter"/>
</dbReference>
<dbReference type="VEuPathDB" id="VectorBase:AALB20_032112"/>
<evidence type="ECO:0000256" key="1">
    <source>
        <dbReference type="SAM" id="MobiDB-lite"/>
    </source>
</evidence>
<dbReference type="PANTHER" id="PTHR13177">
    <property type="entry name" value="DEATH-ASSOCIATED PROTEIN 1"/>
    <property type="match status" value="1"/>
</dbReference>
<organism evidence="2 3">
    <name type="scientific">Anopheles albimanus</name>
    <name type="common">New world malaria mosquito</name>
    <dbReference type="NCBI Taxonomy" id="7167"/>
    <lineage>
        <taxon>Eukaryota</taxon>
        <taxon>Metazoa</taxon>
        <taxon>Ecdysozoa</taxon>
        <taxon>Arthropoda</taxon>
        <taxon>Hexapoda</taxon>
        <taxon>Insecta</taxon>
        <taxon>Pterygota</taxon>
        <taxon>Neoptera</taxon>
        <taxon>Endopterygota</taxon>
        <taxon>Diptera</taxon>
        <taxon>Nematocera</taxon>
        <taxon>Culicoidea</taxon>
        <taxon>Culicidae</taxon>
        <taxon>Anophelinae</taxon>
        <taxon>Anopheles</taxon>
    </lineage>
</organism>
<keyword evidence="3" id="KW-1185">Reference proteome</keyword>
<dbReference type="GO" id="GO:0097190">
    <property type="term" value="P:apoptotic signaling pathway"/>
    <property type="evidence" value="ECO:0007669"/>
    <property type="project" value="TreeGrafter"/>
</dbReference>
<protein>
    <submittedName>
        <fullName evidence="2">Uncharacterized protein</fullName>
    </submittedName>
</protein>
<dbReference type="EnsemblMetazoa" id="AALB010382-RA">
    <property type="protein sequence ID" value="AALB010382-PA"/>
    <property type="gene ID" value="AALB010382"/>
</dbReference>
<name>A0A182FUZ7_ANOAL</name>
<evidence type="ECO:0000313" key="2">
    <source>
        <dbReference type="EnsemblMetazoa" id="AALB010382-PA"/>
    </source>
</evidence>
<dbReference type="Proteomes" id="UP000069272">
    <property type="component" value="Chromosome 3R"/>
</dbReference>
<reference evidence="2" key="2">
    <citation type="submission" date="2022-08" db="UniProtKB">
        <authorList>
            <consortium name="EnsemblMetazoa"/>
        </authorList>
    </citation>
    <scope>IDENTIFICATION</scope>
    <source>
        <strain evidence="2">STECLA/ALBI9_A</strain>
    </source>
</reference>
<dbReference type="GO" id="GO:0070513">
    <property type="term" value="F:death domain binding"/>
    <property type="evidence" value="ECO:0007669"/>
    <property type="project" value="TreeGrafter"/>
</dbReference>
<sequence>MADDDKELVAGRLPAVKAGGMRIVQHKTPSNDRPAKDPVEVIGLSVSIAITFLIENRELHNVRLFFQNPAPNVNTGEVAQAAPSSKSADHSVEASQVAHAQKPPAAVHQKPVNHIQQPRK</sequence>
<dbReference type="AlphaFoldDB" id="A0A182FUZ7"/>
<dbReference type="PANTHER" id="PTHR13177:SF4">
    <property type="entry name" value="GEO09647P1"/>
    <property type="match status" value="1"/>
</dbReference>
<accession>A0A182FUZ7</accession>
<dbReference type="VEuPathDB" id="VectorBase:AALB010382"/>